<dbReference type="SUPFAM" id="SSF53822">
    <property type="entry name" value="Periplasmic binding protein-like I"/>
    <property type="match status" value="1"/>
</dbReference>
<feature type="chain" id="PRO_5039101618" evidence="5">
    <location>
        <begin position="27"/>
        <end position="416"/>
    </location>
</feature>
<reference evidence="7 8" key="1">
    <citation type="submission" date="2019-01" db="EMBL/GenBank/DDBJ databases">
        <title>Novel species of Nocardioides.</title>
        <authorList>
            <person name="Liu Q."/>
            <person name="Xin Y.-H."/>
        </authorList>
    </citation>
    <scope>NUCLEOTIDE SEQUENCE [LARGE SCALE GENOMIC DNA]</scope>
    <source>
        <strain evidence="7 8">CGMCC 4.6875</strain>
    </source>
</reference>
<comment type="subcellular location">
    <subcellularLocation>
        <location evidence="1">Cell envelope</location>
    </subcellularLocation>
</comment>
<evidence type="ECO:0000313" key="7">
    <source>
        <dbReference type="EMBL" id="RYC01198.1"/>
    </source>
</evidence>
<feature type="compositionally biased region" description="Low complexity" evidence="4">
    <location>
        <begin position="26"/>
        <end position="47"/>
    </location>
</feature>
<protein>
    <submittedName>
        <fullName evidence="7">ABC transporter substrate-binding protein</fullName>
    </submittedName>
</protein>
<feature type="region of interest" description="Disordered" evidence="4">
    <location>
        <begin position="25"/>
        <end position="57"/>
    </location>
</feature>
<feature type="signal peptide" evidence="5">
    <location>
        <begin position="1"/>
        <end position="26"/>
    </location>
</feature>
<dbReference type="OrthoDB" id="7322203at2"/>
<feature type="domain" description="Periplasmic binding protein" evidence="6">
    <location>
        <begin position="109"/>
        <end position="323"/>
    </location>
</feature>
<proteinExistence type="inferred from homology"/>
<evidence type="ECO:0000256" key="5">
    <source>
        <dbReference type="SAM" id="SignalP"/>
    </source>
</evidence>
<evidence type="ECO:0000256" key="2">
    <source>
        <dbReference type="ARBA" id="ARBA00007639"/>
    </source>
</evidence>
<evidence type="ECO:0000256" key="1">
    <source>
        <dbReference type="ARBA" id="ARBA00004196"/>
    </source>
</evidence>
<evidence type="ECO:0000256" key="4">
    <source>
        <dbReference type="SAM" id="MobiDB-lite"/>
    </source>
</evidence>
<dbReference type="PROSITE" id="PS51257">
    <property type="entry name" value="PROKAR_LIPOPROTEIN"/>
    <property type="match status" value="1"/>
</dbReference>
<gene>
    <name evidence="7" type="ORF">EUA07_12525</name>
</gene>
<feature type="compositionally biased region" description="Acidic residues" evidence="4">
    <location>
        <begin position="48"/>
        <end position="57"/>
    </location>
</feature>
<sequence>MRRKIHRAPMAVASALLLGVFATSCSTEDPTDSTSGTDESSETSESPDASEESPADEQEWFDQAVYDEQYEQRSATFEGDSATPWLQYIDGEMTDTAEYKSNKAGKACFANASISNPWRQTGWITMNQQLEALQEKGVISEMETRDAGDDDNTQIADIDYFISEGNCDAFIISPNSTAAMTDAVERACETGKPVVVFDRGVETDCATTFIHPIGGFAWGIDTAEFLIDNLEEGDKVVALRILPGVDVLEQRWAAAEKLFEENGIEAVDFFTGADPTEIKTFITDELNKGEVQGVWMDAGDGAVAAIEAFEDFGADLPVMTGEDEMSFLRKWEETGLTGLAPVYSNFQWRTPLLALEKIWAGEEVPKEWVLPQVPITEDERGDYLEANDGMPDGHYAKFGGEDLPGYPEVWQERQIP</sequence>
<dbReference type="InterPro" id="IPR028082">
    <property type="entry name" value="Peripla_BP_I"/>
</dbReference>
<comment type="similarity">
    <text evidence="2">Belongs to the bacterial solute-binding protein 2 family.</text>
</comment>
<dbReference type="AlphaFoldDB" id="A0A4Q2SE28"/>
<accession>A0A4Q2SE28</accession>
<dbReference type="Proteomes" id="UP000293291">
    <property type="component" value="Unassembled WGS sequence"/>
</dbReference>
<keyword evidence="8" id="KW-1185">Reference proteome</keyword>
<dbReference type="GO" id="GO:0030246">
    <property type="term" value="F:carbohydrate binding"/>
    <property type="evidence" value="ECO:0007669"/>
    <property type="project" value="UniProtKB-ARBA"/>
</dbReference>
<evidence type="ECO:0000256" key="3">
    <source>
        <dbReference type="ARBA" id="ARBA00022729"/>
    </source>
</evidence>
<name>A0A4Q2SE28_9ACTN</name>
<dbReference type="PANTHER" id="PTHR46847">
    <property type="entry name" value="D-ALLOSE-BINDING PERIPLASMIC PROTEIN-RELATED"/>
    <property type="match status" value="1"/>
</dbReference>
<organism evidence="7 8">
    <name type="scientific">Nocardioides ganghwensis</name>
    <dbReference type="NCBI Taxonomy" id="252230"/>
    <lineage>
        <taxon>Bacteria</taxon>
        <taxon>Bacillati</taxon>
        <taxon>Actinomycetota</taxon>
        <taxon>Actinomycetes</taxon>
        <taxon>Propionibacteriales</taxon>
        <taxon>Nocardioidaceae</taxon>
        <taxon>Nocardioides</taxon>
    </lineage>
</organism>
<dbReference type="RefSeq" id="WP_129455498.1">
    <property type="nucleotide sequence ID" value="NZ_JACXYX010000006.1"/>
</dbReference>
<dbReference type="InterPro" id="IPR025997">
    <property type="entry name" value="SBP_2_dom"/>
</dbReference>
<dbReference type="GO" id="GO:0030313">
    <property type="term" value="C:cell envelope"/>
    <property type="evidence" value="ECO:0007669"/>
    <property type="project" value="UniProtKB-SubCell"/>
</dbReference>
<dbReference type="Gene3D" id="3.40.50.2300">
    <property type="match status" value="2"/>
</dbReference>
<comment type="caution">
    <text evidence="7">The sequence shown here is derived from an EMBL/GenBank/DDBJ whole genome shotgun (WGS) entry which is preliminary data.</text>
</comment>
<dbReference type="PANTHER" id="PTHR46847:SF1">
    <property type="entry name" value="D-ALLOSE-BINDING PERIPLASMIC PROTEIN-RELATED"/>
    <property type="match status" value="1"/>
</dbReference>
<keyword evidence="3 5" id="KW-0732">Signal</keyword>
<evidence type="ECO:0000259" key="6">
    <source>
        <dbReference type="Pfam" id="PF13407"/>
    </source>
</evidence>
<dbReference type="EMBL" id="SDWU01000012">
    <property type="protein sequence ID" value="RYC01198.1"/>
    <property type="molecule type" value="Genomic_DNA"/>
</dbReference>
<evidence type="ECO:0000313" key="8">
    <source>
        <dbReference type="Proteomes" id="UP000293291"/>
    </source>
</evidence>
<dbReference type="Pfam" id="PF13407">
    <property type="entry name" value="Peripla_BP_4"/>
    <property type="match status" value="1"/>
</dbReference>